<dbReference type="InterPro" id="IPR043502">
    <property type="entry name" value="DNA/RNA_pol_sf"/>
</dbReference>
<feature type="domain" description="Reverse transcriptase/retrotransposon-derived protein RNase H-like" evidence="2">
    <location>
        <begin position="40"/>
        <end position="105"/>
    </location>
</feature>
<gene>
    <name evidence="3" type="ORF">Pfra01_002547500</name>
</gene>
<evidence type="ECO:0000313" key="4">
    <source>
        <dbReference type="Proteomes" id="UP001165121"/>
    </source>
</evidence>
<dbReference type="SUPFAM" id="SSF56672">
    <property type="entry name" value="DNA/RNA polymerases"/>
    <property type="match status" value="1"/>
</dbReference>
<reference evidence="3" key="1">
    <citation type="submission" date="2023-04" db="EMBL/GenBank/DDBJ databases">
        <title>Phytophthora fragariaefolia NBRC 109709.</title>
        <authorList>
            <person name="Ichikawa N."/>
            <person name="Sato H."/>
            <person name="Tonouchi N."/>
        </authorList>
    </citation>
    <scope>NUCLEOTIDE SEQUENCE</scope>
    <source>
        <strain evidence="3">NBRC 109709</strain>
    </source>
</reference>
<dbReference type="AlphaFoldDB" id="A0A9W6YC25"/>
<name>A0A9W6YC25_9STRA</name>
<dbReference type="Proteomes" id="UP001165121">
    <property type="component" value="Unassembled WGS sequence"/>
</dbReference>
<dbReference type="InterPro" id="IPR041577">
    <property type="entry name" value="RT_RNaseH_2"/>
</dbReference>
<dbReference type="PANTHER" id="PTHR37984:SF5">
    <property type="entry name" value="PROTEIN NYNRIN-LIKE"/>
    <property type="match status" value="1"/>
</dbReference>
<dbReference type="GO" id="GO:0003824">
    <property type="term" value="F:catalytic activity"/>
    <property type="evidence" value="ECO:0007669"/>
    <property type="project" value="UniProtKB-KW"/>
</dbReference>
<proteinExistence type="predicted"/>
<organism evidence="3 4">
    <name type="scientific">Phytophthora fragariaefolia</name>
    <dbReference type="NCBI Taxonomy" id="1490495"/>
    <lineage>
        <taxon>Eukaryota</taxon>
        <taxon>Sar</taxon>
        <taxon>Stramenopiles</taxon>
        <taxon>Oomycota</taxon>
        <taxon>Peronosporomycetes</taxon>
        <taxon>Peronosporales</taxon>
        <taxon>Peronosporaceae</taxon>
        <taxon>Phytophthora</taxon>
    </lineage>
</organism>
<dbReference type="Pfam" id="PF17919">
    <property type="entry name" value="RT_RNaseH_2"/>
    <property type="match status" value="1"/>
</dbReference>
<dbReference type="InterPro" id="IPR050951">
    <property type="entry name" value="Retrovirus_Pol_polyprotein"/>
</dbReference>
<evidence type="ECO:0000313" key="3">
    <source>
        <dbReference type="EMBL" id="GMF59030.1"/>
    </source>
</evidence>
<dbReference type="Gene3D" id="3.30.70.270">
    <property type="match status" value="1"/>
</dbReference>
<keyword evidence="4" id="KW-1185">Reference proteome</keyword>
<sequence>MAGLSEPEGLTNYLRKYSENYAEMDRPLSNLLKKGAEWRWNAEHQDAFEAIKESLLHAPILALPDPDRPISVICDASDFAIGCALLQSDVEGRERPFVIYTDHLSLRIATQSPHLSQRIDGWLAFFAEYNFEVMYKPEKQNALDDAVLCRPAYELAHVTTVTSPIPDLMRASNASDDMCVAMLKILGSKVFENSDKKLSVRLRARPHPYAFDGGLLYYSTGYADPPRVVVPLDEELKYRILYEAHDTPVGGHLGRENPTGL</sequence>
<comment type="caution">
    <text evidence="3">The sequence shown here is derived from an EMBL/GenBank/DDBJ whole genome shotgun (WGS) entry which is preliminary data.</text>
</comment>
<protein>
    <submittedName>
        <fullName evidence="3">Unnamed protein product</fullName>
    </submittedName>
</protein>
<evidence type="ECO:0000256" key="1">
    <source>
        <dbReference type="ARBA" id="ARBA00023268"/>
    </source>
</evidence>
<dbReference type="EMBL" id="BSXT01004821">
    <property type="protein sequence ID" value="GMF59030.1"/>
    <property type="molecule type" value="Genomic_DNA"/>
</dbReference>
<dbReference type="FunFam" id="3.30.70.270:FF:000020">
    <property type="entry name" value="Transposon Tf2-6 polyprotein-like Protein"/>
    <property type="match status" value="1"/>
</dbReference>
<keyword evidence="1" id="KW-0511">Multifunctional enzyme</keyword>
<dbReference type="InterPro" id="IPR043128">
    <property type="entry name" value="Rev_trsase/Diguanyl_cyclase"/>
</dbReference>
<dbReference type="OrthoDB" id="111931at2759"/>
<accession>A0A9W6YC25</accession>
<evidence type="ECO:0000259" key="2">
    <source>
        <dbReference type="Pfam" id="PF17919"/>
    </source>
</evidence>
<dbReference type="PANTHER" id="PTHR37984">
    <property type="entry name" value="PROTEIN CBG26694"/>
    <property type="match status" value="1"/>
</dbReference>